<name>A0ABM1DNC2_PRICU</name>
<organism evidence="2 3">
    <name type="scientific">Priapulus caudatus</name>
    <name type="common">Priapulid worm</name>
    <dbReference type="NCBI Taxonomy" id="37621"/>
    <lineage>
        <taxon>Eukaryota</taxon>
        <taxon>Metazoa</taxon>
        <taxon>Ecdysozoa</taxon>
        <taxon>Scalidophora</taxon>
        <taxon>Priapulida</taxon>
        <taxon>Priapulimorpha</taxon>
        <taxon>Priapulimorphida</taxon>
        <taxon>Priapulidae</taxon>
        <taxon>Priapulus</taxon>
    </lineage>
</organism>
<sequence>MPEELDNVQEFGATQTVQAVTRAYVRLRDSGTPLGVAARWMECGLSAVKQLTRPAVDVVRSAKLLSAVDAMAVKYLNVGGVVASKSSEYLDGARRSVSGRVRRYCISVLRSRVGRAATAALDWCVAVCEAAVDALEIEQTPASEQNEKVAGADVCRGVSIRIKSAGPRLVIWVAAPLKLLVQLLRSGRHQLKEYVFQYHRSPSKRAAIRRRNRVTPKKRLASPPYNSFIWLSLYLPNKLINFVRVYVSTSPTKPVFKSYLTSPSKQDGNPAMEPLLSDGDHDKKRKFDDITGRKR</sequence>
<reference evidence="3" key="1">
    <citation type="submission" date="2025-08" db="UniProtKB">
        <authorList>
            <consortium name="RefSeq"/>
        </authorList>
    </citation>
    <scope>IDENTIFICATION</scope>
</reference>
<protein>
    <submittedName>
        <fullName evidence="3">Uncharacterized protein LOC106804678</fullName>
    </submittedName>
</protein>
<proteinExistence type="predicted"/>
<dbReference type="Proteomes" id="UP000695022">
    <property type="component" value="Unplaced"/>
</dbReference>
<evidence type="ECO:0000313" key="3">
    <source>
        <dbReference type="RefSeq" id="XP_014661443.1"/>
    </source>
</evidence>
<dbReference type="RefSeq" id="XP_014661443.1">
    <property type="nucleotide sequence ID" value="XM_014805957.1"/>
</dbReference>
<evidence type="ECO:0000256" key="1">
    <source>
        <dbReference type="SAM" id="MobiDB-lite"/>
    </source>
</evidence>
<feature type="region of interest" description="Disordered" evidence="1">
    <location>
        <begin position="259"/>
        <end position="295"/>
    </location>
</feature>
<dbReference type="GeneID" id="106804678"/>
<gene>
    <name evidence="3" type="primary">LOC106804678</name>
</gene>
<accession>A0ABM1DNC2</accession>
<keyword evidence="2" id="KW-1185">Reference proteome</keyword>
<evidence type="ECO:0000313" key="2">
    <source>
        <dbReference type="Proteomes" id="UP000695022"/>
    </source>
</evidence>
<feature type="compositionally biased region" description="Basic and acidic residues" evidence="1">
    <location>
        <begin position="278"/>
        <end position="295"/>
    </location>
</feature>